<dbReference type="InterPro" id="IPR002547">
    <property type="entry name" value="tRNA-bd_dom"/>
</dbReference>
<dbReference type="FunFam" id="2.40.50.140:FF:000165">
    <property type="entry name" value="Chaperone CsaA"/>
    <property type="match status" value="1"/>
</dbReference>
<dbReference type="EMBL" id="JAALLT010000004">
    <property type="protein sequence ID" value="NGP77446.1"/>
    <property type="molecule type" value="Genomic_DNA"/>
</dbReference>
<name>A0A6M1T004_9BACT</name>
<dbReference type="InterPro" id="IPR008231">
    <property type="entry name" value="CsaA"/>
</dbReference>
<dbReference type="AlphaFoldDB" id="A0A6M1T004"/>
<dbReference type="PROSITE" id="PS50886">
    <property type="entry name" value="TRBD"/>
    <property type="match status" value="1"/>
</dbReference>
<reference evidence="5 6" key="1">
    <citation type="submission" date="2020-02" db="EMBL/GenBank/DDBJ databases">
        <title>Balneolaceae bacterium YR4-1, complete genome.</title>
        <authorList>
            <person name="Li Y."/>
            <person name="Wu S."/>
        </authorList>
    </citation>
    <scope>NUCLEOTIDE SEQUENCE [LARGE SCALE GENOMIC DNA]</scope>
    <source>
        <strain evidence="5 6">YR4-1</strain>
    </source>
</reference>
<evidence type="ECO:0000256" key="3">
    <source>
        <dbReference type="PROSITE-ProRule" id="PRU00209"/>
    </source>
</evidence>
<dbReference type="NCBIfam" id="NF007494">
    <property type="entry name" value="PRK10089.1-3"/>
    <property type="match status" value="1"/>
</dbReference>
<dbReference type="InterPro" id="IPR012340">
    <property type="entry name" value="NA-bd_OB-fold"/>
</dbReference>
<evidence type="ECO:0000259" key="4">
    <source>
        <dbReference type="PROSITE" id="PS50886"/>
    </source>
</evidence>
<feature type="domain" description="TRNA-binding" evidence="4">
    <location>
        <begin position="6"/>
        <end position="109"/>
    </location>
</feature>
<accession>A0A6M1T004</accession>
<evidence type="ECO:0000256" key="2">
    <source>
        <dbReference type="ARBA" id="ARBA00022884"/>
    </source>
</evidence>
<dbReference type="RefSeq" id="WP_165142860.1">
    <property type="nucleotide sequence ID" value="NZ_JAALLT010000004.1"/>
</dbReference>
<keyword evidence="6" id="KW-1185">Reference proteome</keyword>
<keyword evidence="1 3" id="KW-0820">tRNA-binding</keyword>
<dbReference type="Pfam" id="PF01588">
    <property type="entry name" value="tRNA_bind"/>
    <property type="match status" value="1"/>
</dbReference>
<dbReference type="Proteomes" id="UP000473278">
    <property type="component" value="Unassembled WGS sequence"/>
</dbReference>
<organism evidence="5 6">
    <name type="scientific">Halalkalibaculum roseum</name>
    <dbReference type="NCBI Taxonomy" id="2709311"/>
    <lineage>
        <taxon>Bacteria</taxon>
        <taxon>Pseudomonadati</taxon>
        <taxon>Balneolota</taxon>
        <taxon>Balneolia</taxon>
        <taxon>Balneolales</taxon>
        <taxon>Balneolaceae</taxon>
        <taxon>Halalkalibaculum</taxon>
    </lineage>
</organism>
<protein>
    <submittedName>
        <fullName evidence="5">tRNA-binding protein</fullName>
    </submittedName>
</protein>
<dbReference type="NCBIfam" id="NF007495">
    <property type="entry name" value="PRK10089.1-4"/>
    <property type="match status" value="1"/>
</dbReference>
<dbReference type="SUPFAM" id="SSF50249">
    <property type="entry name" value="Nucleic acid-binding proteins"/>
    <property type="match status" value="1"/>
</dbReference>
<evidence type="ECO:0000256" key="1">
    <source>
        <dbReference type="ARBA" id="ARBA00022555"/>
    </source>
</evidence>
<evidence type="ECO:0000313" key="6">
    <source>
        <dbReference type="Proteomes" id="UP000473278"/>
    </source>
</evidence>
<dbReference type="GO" id="GO:0000049">
    <property type="term" value="F:tRNA binding"/>
    <property type="evidence" value="ECO:0007669"/>
    <property type="project" value="UniProtKB-UniRule"/>
</dbReference>
<proteinExistence type="predicted"/>
<comment type="caution">
    <text evidence="5">The sequence shown here is derived from an EMBL/GenBank/DDBJ whole genome shotgun (WGS) entry which is preliminary data.</text>
</comment>
<dbReference type="PANTHER" id="PTHR11586">
    <property type="entry name" value="TRNA-AMINOACYLATION COFACTOR ARC1 FAMILY MEMBER"/>
    <property type="match status" value="1"/>
</dbReference>
<dbReference type="PANTHER" id="PTHR11586:SF37">
    <property type="entry name" value="TRNA-BINDING DOMAIN-CONTAINING PROTEIN"/>
    <property type="match status" value="1"/>
</dbReference>
<keyword evidence="2 3" id="KW-0694">RNA-binding</keyword>
<sequence>MIDFEDFEKIDIRCGTIIKATEHEKAHNAAYILHIDFGKLGEKVSSAQLTENYQPAELLGVQVVAVVNFPPKRIAGLKSEVLVLGVLNEESGTVLLTPERRVKNGSRIA</sequence>
<dbReference type="Gene3D" id="2.40.50.140">
    <property type="entry name" value="Nucleic acid-binding proteins"/>
    <property type="match status" value="1"/>
</dbReference>
<dbReference type="InterPro" id="IPR051270">
    <property type="entry name" value="Tyrosine-tRNA_ligase_regulator"/>
</dbReference>
<evidence type="ECO:0000313" key="5">
    <source>
        <dbReference type="EMBL" id="NGP77446.1"/>
    </source>
</evidence>
<dbReference type="NCBIfam" id="TIGR02222">
    <property type="entry name" value="chap_CsaA"/>
    <property type="match status" value="1"/>
</dbReference>
<gene>
    <name evidence="5" type="ORF">G3570_12430</name>
</gene>
<dbReference type="CDD" id="cd02798">
    <property type="entry name" value="tRNA_bind_CsaA"/>
    <property type="match status" value="1"/>
</dbReference>